<feature type="transmembrane region" description="Helical" evidence="19">
    <location>
        <begin position="109"/>
        <end position="132"/>
    </location>
</feature>
<comment type="cofactor">
    <cofactor evidence="1 19">
        <name>Mg(2+)</name>
        <dbReference type="ChEBI" id="CHEBI:18420"/>
    </cofactor>
</comment>
<evidence type="ECO:0000256" key="19">
    <source>
        <dbReference type="HAMAP-Rule" id="MF_00719"/>
    </source>
</evidence>
<evidence type="ECO:0000256" key="7">
    <source>
        <dbReference type="ARBA" id="ARBA00022475"/>
    </source>
</evidence>
<evidence type="ECO:0000256" key="3">
    <source>
        <dbReference type="ARBA" id="ARBA00004663"/>
    </source>
</evidence>
<keyword evidence="8 19" id="KW-0169">Cobalamin biosynthesis</keyword>
<dbReference type="EMBL" id="JBHSXX010000001">
    <property type="protein sequence ID" value="MFC6867807.1"/>
    <property type="molecule type" value="Genomic_DNA"/>
</dbReference>
<dbReference type="GO" id="GO:0051073">
    <property type="term" value="F:adenosylcobinamide-GDP ribazoletransferase activity"/>
    <property type="evidence" value="ECO:0007669"/>
    <property type="project" value="UniProtKB-EC"/>
</dbReference>
<evidence type="ECO:0000313" key="21">
    <source>
        <dbReference type="Proteomes" id="UP001596337"/>
    </source>
</evidence>
<evidence type="ECO:0000256" key="1">
    <source>
        <dbReference type="ARBA" id="ARBA00001946"/>
    </source>
</evidence>
<proteinExistence type="inferred from homology"/>
<comment type="caution">
    <text evidence="20">The sequence shown here is derived from an EMBL/GenBank/DDBJ whole genome shotgun (WGS) entry which is preliminary data.</text>
</comment>
<dbReference type="Pfam" id="PF02654">
    <property type="entry name" value="CobS"/>
    <property type="match status" value="1"/>
</dbReference>
<evidence type="ECO:0000256" key="2">
    <source>
        <dbReference type="ARBA" id="ARBA00004651"/>
    </source>
</evidence>
<dbReference type="InterPro" id="IPR003805">
    <property type="entry name" value="CobS"/>
</dbReference>
<evidence type="ECO:0000256" key="10">
    <source>
        <dbReference type="ARBA" id="ARBA00022692"/>
    </source>
</evidence>
<accession>A0ABW2BXP5</accession>
<comment type="function">
    <text evidence="14 19">Joins adenosylcobinamide-GDP and alpha-ribazole to generate adenosylcobalamin (Ado-cobalamin). Also synthesizes adenosylcobalamin 5'-phosphate from adenosylcobinamide-GDP and alpha-ribazole 5'-phosphate.</text>
</comment>
<dbReference type="EC" id="2.7.8.26" evidence="5 19"/>
<comment type="catalytic activity">
    <reaction evidence="17 19">
        <text>alpha-ribazole + adenosylcob(III)inamide-GDP = adenosylcob(III)alamin + GMP + H(+)</text>
        <dbReference type="Rhea" id="RHEA:16049"/>
        <dbReference type="ChEBI" id="CHEBI:10329"/>
        <dbReference type="ChEBI" id="CHEBI:15378"/>
        <dbReference type="ChEBI" id="CHEBI:18408"/>
        <dbReference type="ChEBI" id="CHEBI:58115"/>
        <dbReference type="ChEBI" id="CHEBI:60487"/>
        <dbReference type="EC" id="2.7.8.26"/>
    </reaction>
</comment>
<evidence type="ECO:0000256" key="4">
    <source>
        <dbReference type="ARBA" id="ARBA00010561"/>
    </source>
</evidence>
<dbReference type="PANTHER" id="PTHR34148">
    <property type="entry name" value="ADENOSYLCOBINAMIDE-GDP RIBAZOLETRANSFERASE"/>
    <property type="match status" value="1"/>
</dbReference>
<dbReference type="PANTHER" id="PTHR34148:SF1">
    <property type="entry name" value="ADENOSYLCOBINAMIDE-GDP RIBAZOLETRANSFERASE"/>
    <property type="match status" value="1"/>
</dbReference>
<comment type="catalytic activity">
    <reaction evidence="18 19">
        <text>alpha-ribazole 5'-phosphate + adenosylcob(III)inamide-GDP = adenosylcob(III)alamin 5'-phosphate + GMP + H(+)</text>
        <dbReference type="Rhea" id="RHEA:23560"/>
        <dbReference type="ChEBI" id="CHEBI:15378"/>
        <dbReference type="ChEBI" id="CHEBI:57918"/>
        <dbReference type="ChEBI" id="CHEBI:58115"/>
        <dbReference type="ChEBI" id="CHEBI:60487"/>
        <dbReference type="ChEBI" id="CHEBI:60493"/>
        <dbReference type="EC" id="2.7.8.26"/>
    </reaction>
</comment>
<evidence type="ECO:0000256" key="13">
    <source>
        <dbReference type="ARBA" id="ARBA00023136"/>
    </source>
</evidence>
<keyword evidence="9 19" id="KW-0808">Transferase</keyword>
<evidence type="ECO:0000313" key="20">
    <source>
        <dbReference type="EMBL" id="MFC6867807.1"/>
    </source>
</evidence>
<evidence type="ECO:0000256" key="9">
    <source>
        <dbReference type="ARBA" id="ARBA00022679"/>
    </source>
</evidence>
<keyword evidence="12 19" id="KW-1133">Transmembrane helix</keyword>
<evidence type="ECO:0000256" key="18">
    <source>
        <dbReference type="ARBA" id="ARBA00049504"/>
    </source>
</evidence>
<evidence type="ECO:0000256" key="12">
    <source>
        <dbReference type="ARBA" id="ARBA00022989"/>
    </source>
</evidence>
<dbReference type="RefSeq" id="WP_345396596.1">
    <property type="nucleotide sequence ID" value="NZ_BAABLA010000025.1"/>
</dbReference>
<dbReference type="Proteomes" id="UP001596337">
    <property type="component" value="Unassembled WGS sequence"/>
</dbReference>
<organism evidence="20 21">
    <name type="scientific">Haloechinothrix salitolerans</name>
    <dbReference type="NCBI Taxonomy" id="926830"/>
    <lineage>
        <taxon>Bacteria</taxon>
        <taxon>Bacillati</taxon>
        <taxon>Actinomycetota</taxon>
        <taxon>Actinomycetes</taxon>
        <taxon>Pseudonocardiales</taxon>
        <taxon>Pseudonocardiaceae</taxon>
        <taxon>Haloechinothrix</taxon>
    </lineage>
</organism>
<keyword evidence="7 19" id="KW-1003">Cell membrane</keyword>
<feature type="transmembrane region" description="Helical" evidence="19">
    <location>
        <begin position="138"/>
        <end position="157"/>
    </location>
</feature>
<evidence type="ECO:0000256" key="14">
    <source>
        <dbReference type="ARBA" id="ARBA00025228"/>
    </source>
</evidence>
<feature type="transmembrane region" description="Helical" evidence="19">
    <location>
        <begin position="204"/>
        <end position="222"/>
    </location>
</feature>
<evidence type="ECO:0000256" key="5">
    <source>
        <dbReference type="ARBA" id="ARBA00013200"/>
    </source>
</evidence>
<keyword evidence="10 19" id="KW-0812">Transmembrane</keyword>
<evidence type="ECO:0000256" key="17">
    <source>
        <dbReference type="ARBA" id="ARBA00048623"/>
    </source>
</evidence>
<evidence type="ECO:0000256" key="15">
    <source>
        <dbReference type="ARBA" id="ARBA00032605"/>
    </source>
</evidence>
<name>A0ABW2BXP5_9PSEU</name>
<feature type="transmembrane region" description="Helical" evidence="19">
    <location>
        <begin position="178"/>
        <end position="198"/>
    </location>
</feature>
<evidence type="ECO:0000256" key="8">
    <source>
        <dbReference type="ARBA" id="ARBA00022573"/>
    </source>
</evidence>
<reference evidence="21" key="1">
    <citation type="journal article" date="2019" name="Int. J. Syst. Evol. Microbiol.">
        <title>The Global Catalogue of Microorganisms (GCM) 10K type strain sequencing project: providing services to taxonomists for standard genome sequencing and annotation.</title>
        <authorList>
            <consortium name="The Broad Institute Genomics Platform"/>
            <consortium name="The Broad Institute Genome Sequencing Center for Infectious Disease"/>
            <person name="Wu L."/>
            <person name="Ma J."/>
        </authorList>
    </citation>
    <scope>NUCLEOTIDE SEQUENCE [LARGE SCALE GENOMIC DNA]</scope>
    <source>
        <strain evidence="21">KCTC 32255</strain>
    </source>
</reference>
<comment type="similarity">
    <text evidence="4 19">Belongs to the CobS family.</text>
</comment>
<keyword evidence="11 19" id="KW-0460">Magnesium</keyword>
<comment type="pathway">
    <text evidence="3 19">Cofactor biosynthesis; adenosylcobalamin biosynthesis; adenosylcobalamin from cob(II)yrinate a,c-diamide: step 7/7.</text>
</comment>
<protein>
    <recommendedName>
        <fullName evidence="6 19">Adenosylcobinamide-GDP ribazoletransferase</fullName>
        <ecNumber evidence="5 19">2.7.8.26</ecNumber>
    </recommendedName>
    <alternativeName>
        <fullName evidence="16 19">Cobalamin synthase</fullName>
    </alternativeName>
    <alternativeName>
        <fullName evidence="15 19">Cobalamin-5'-phosphate synthase</fullName>
    </alternativeName>
</protein>
<keyword evidence="21" id="KW-1185">Reference proteome</keyword>
<comment type="subcellular location">
    <subcellularLocation>
        <location evidence="2 19">Cell membrane</location>
        <topology evidence="2 19">Multi-pass membrane protein</topology>
    </subcellularLocation>
</comment>
<feature type="transmembrane region" description="Helical" evidence="19">
    <location>
        <begin position="32"/>
        <end position="53"/>
    </location>
</feature>
<sequence>MMRDALRLAVGTLTAVPVPPPRDVDSGVARGAMLLAPVAALPLAVLACAVVLVGDVVSLPPLLTAVLAVGAVALGTRGMHLDGLADTADGLGASYDRERALDVMRKGDVGPMGVATVVLVLLGQVAALAGAIAAGHGVLAAAVGVLAGRLVLGVCCLRTVPAARPGGLGAAVAGSTPVWQVALALALGAALAAVGGVLADVAPWRGVLAVLLALAASSALLWRCVRRLGGITGDVLGACVETATLGALVALAA</sequence>
<dbReference type="HAMAP" id="MF_00719">
    <property type="entry name" value="CobS"/>
    <property type="match status" value="1"/>
</dbReference>
<feature type="transmembrane region" description="Helical" evidence="19">
    <location>
        <begin position="59"/>
        <end position="76"/>
    </location>
</feature>
<evidence type="ECO:0000256" key="6">
    <source>
        <dbReference type="ARBA" id="ARBA00015850"/>
    </source>
</evidence>
<keyword evidence="13 19" id="KW-0472">Membrane</keyword>
<evidence type="ECO:0000256" key="11">
    <source>
        <dbReference type="ARBA" id="ARBA00022842"/>
    </source>
</evidence>
<gene>
    <name evidence="19" type="primary">cobS</name>
    <name evidence="20" type="ORF">ACFQGD_11680</name>
</gene>
<evidence type="ECO:0000256" key="16">
    <source>
        <dbReference type="ARBA" id="ARBA00032853"/>
    </source>
</evidence>